<evidence type="ECO:0000313" key="2">
    <source>
        <dbReference type="EMBL" id="MDT0631799.1"/>
    </source>
</evidence>
<evidence type="ECO:0000313" key="3">
    <source>
        <dbReference type="Proteomes" id="UP001267426"/>
    </source>
</evidence>
<organism evidence="2 3">
    <name type="scientific">Rubrivirga litoralis</name>
    <dbReference type="NCBI Taxonomy" id="3075598"/>
    <lineage>
        <taxon>Bacteria</taxon>
        <taxon>Pseudomonadati</taxon>
        <taxon>Rhodothermota</taxon>
        <taxon>Rhodothermia</taxon>
        <taxon>Rhodothermales</taxon>
        <taxon>Rubricoccaceae</taxon>
        <taxon>Rubrivirga</taxon>
    </lineage>
</organism>
<proteinExistence type="predicted"/>
<accession>A0ABU3BR87</accession>
<gene>
    <name evidence="2" type="ORF">RM540_08585</name>
</gene>
<protein>
    <submittedName>
        <fullName evidence="2">Uncharacterized protein</fullName>
    </submittedName>
</protein>
<dbReference type="Proteomes" id="UP001267426">
    <property type="component" value="Unassembled WGS sequence"/>
</dbReference>
<name>A0ABU3BR87_9BACT</name>
<dbReference type="RefSeq" id="WP_311663143.1">
    <property type="nucleotide sequence ID" value="NZ_JAVRHT010000017.1"/>
</dbReference>
<evidence type="ECO:0000256" key="1">
    <source>
        <dbReference type="SAM" id="Phobius"/>
    </source>
</evidence>
<comment type="caution">
    <text evidence="2">The sequence shown here is derived from an EMBL/GenBank/DDBJ whole genome shotgun (WGS) entry which is preliminary data.</text>
</comment>
<keyword evidence="1" id="KW-0472">Membrane</keyword>
<sequence>MPALLLALLAPTPEGYGVGLEPLVYLSVLVPILLLAAIWWYGSRNTV</sequence>
<dbReference type="EMBL" id="JAVRHT010000017">
    <property type="protein sequence ID" value="MDT0631799.1"/>
    <property type="molecule type" value="Genomic_DNA"/>
</dbReference>
<keyword evidence="1" id="KW-0812">Transmembrane</keyword>
<keyword evidence="1" id="KW-1133">Transmembrane helix</keyword>
<keyword evidence="3" id="KW-1185">Reference proteome</keyword>
<feature type="transmembrane region" description="Helical" evidence="1">
    <location>
        <begin position="25"/>
        <end position="42"/>
    </location>
</feature>
<reference evidence="2 3" key="1">
    <citation type="submission" date="2023-09" db="EMBL/GenBank/DDBJ databases">
        <authorList>
            <person name="Rey-Velasco X."/>
        </authorList>
    </citation>
    <scope>NUCLEOTIDE SEQUENCE [LARGE SCALE GENOMIC DNA]</scope>
    <source>
        <strain evidence="2 3">F394</strain>
    </source>
</reference>